<keyword evidence="3" id="KW-1185">Reference proteome</keyword>
<dbReference type="Proteomes" id="UP000010433">
    <property type="component" value="Unassembled WGS sequence"/>
</dbReference>
<keyword evidence="1" id="KW-0472">Membrane</keyword>
<accession>L1NDL8</accession>
<feature type="transmembrane region" description="Helical" evidence="1">
    <location>
        <begin position="6"/>
        <end position="29"/>
    </location>
</feature>
<evidence type="ECO:0000313" key="3">
    <source>
        <dbReference type="Proteomes" id="UP000010433"/>
    </source>
</evidence>
<evidence type="ECO:0000313" key="2">
    <source>
        <dbReference type="EMBL" id="EKY01609.1"/>
    </source>
</evidence>
<name>L1NDL8_9BACT</name>
<evidence type="ECO:0000256" key="1">
    <source>
        <dbReference type="SAM" id="Phobius"/>
    </source>
</evidence>
<organism evidence="2 3">
    <name type="scientific">Hoylesella saccharolytica F0055</name>
    <dbReference type="NCBI Taxonomy" id="1127699"/>
    <lineage>
        <taxon>Bacteria</taxon>
        <taxon>Pseudomonadati</taxon>
        <taxon>Bacteroidota</taxon>
        <taxon>Bacteroidia</taxon>
        <taxon>Bacteroidales</taxon>
        <taxon>Prevotellaceae</taxon>
        <taxon>Hoylesella</taxon>
    </lineage>
</organism>
<sequence>MEVKEAFNVRLLFICQVLIRLYAVFLFSVCKRVCSILYFLIIECSISSTKIAIFL</sequence>
<proteinExistence type="predicted"/>
<reference evidence="2 3" key="1">
    <citation type="submission" date="2012-05" db="EMBL/GenBank/DDBJ databases">
        <authorList>
            <person name="Weinstock G."/>
            <person name="Sodergren E."/>
            <person name="Lobos E.A."/>
            <person name="Fulton L."/>
            <person name="Fulton R."/>
            <person name="Courtney L."/>
            <person name="Fronick C."/>
            <person name="O'Laughlin M."/>
            <person name="Godfrey J."/>
            <person name="Wilson R.M."/>
            <person name="Miner T."/>
            <person name="Farmer C."/>
            <person name="Delehaunty K."/>
            <person name="Cordes M."/>
            <person name="Minx P."/>
            <person name="Tomlinson C."/>
            <person name="Chen J."/>
            <person name="Wollam A."/>
            <person name="Pepin K.H."/>
            <person name="Bhonagiri V."/>
            <person name="Zhang X."/>
            <person name="Suruliraj S."/>
            <person name="Warren W."/>
            <person name="Mitreva M."/>
            <person name="Mardis E.R."/>
            <person name="Wilson R.K."/>
        </authorList>
    </citation>
    <scope>NUCLEOTIDE SEQUENCE [LARGE SCALE GENOMIC DNA]</scope>
    <source>
        <strain evidence="2 3">F0055</strain>
    </source>
</reference>
<dbReference type="AlphaFoldDB" id="L1NDL8"/>
<protein>
    <submittedName>
        <fullName evidence="2">Uncharacterized protein</fullName>
    </submittedName>
</protein>
<keyword evidence="1" id="KW-1133">Transmembrane helix</keyword>
<dbReference type="HOGENOM" id="CLU_3028577_0_0_10"/>
<keyword evidence="1" id="KW-0812">Transmembrane</keyword>
<comment type="caution">
    <text evidence="2">The sequence shown here is derived from an EMBL/GenBank/DDBJ whole genome shotgun (WGS) entry which is preliminary data.</text>
</comment>
<dbReference type="EMBL" id="AMEP01000065">
    <property type="protein sequence ID" value="EKY01609.1"/>
    <property type="molecule type" value="Genomic_DNA"/>
</dbReference>
<gene>
    <name evidence="2" type="ORF">HMPREF9151_00966</name>
</gene>